<evidence type="ECO:0000256" key="7">
    <source>
        <dbReference type="ARBA" id="ARBA00022737"/>
    </source>
</evidence>
<keyword evidence="3" id="KW-1003">Cell membrane</keyword>
<evidence type="ECO:0000313" key="15">
    <source>
        <dbReference type="EnsemblMetazoa" id="XP_028138346.1"/>
    </source>
</evidence>
<evidence type="ECO:0000256" key="13">
    <source>
        <dbReference type="SAM" id="Phobius"/>
    </source>
</evidence>
<comment type="subcellular location">
    <subcellularLocation>
        <location evidence="1">Cell membrane</location>
        <topology evidence="1">Single-pass membrane protein</topology>
    </subcellularLocation>
</comment>
<evidence type="ECO:0000256" key="14">
    <source>
        <dbReference type="SAM" id="SignalP"/>
    </source>
</evidence>
<proteinExistence type="predicted"/>
<keyword evidence="5 13" id="KW-0812">Transmembrane</keyword>
<dbReference type="KEGG" id="dvv:114332770"/>
<dbReference type="PRINTS" id="PR00019">
    <property type="entry name" value="LEURICHRPT"/>
</dbReference>
<keyword evidence="9" id="KW-0406">Ion transport</keyword>
<keyword evidence="11" id="KW-1015">Disulfide bond</keyword>
<dbReference type="InterPro" id="IPR003591">
    <property type="entry name" value="Leu-rich_rpt_typical-subtyp"/>
</dbReference>
<dbReference type="InParanoid" id="A0A6P7FQ48"/>
<evidence type="ECO:0000256" key="6">
    <source>
        <dbReference type="ARBA" id="ARBA00022729"/>
    </source>
</evidence>
<keyword evidence="6 14" id="KW-0732">Signal</keyword>
<keyword evidence="8 13" id="KW-1133">Transmembrane helix</keyword>
<name>A0A6P7FQ48_DIAVI</name>
<dbReference type="InterPro" id="IPR032675">
    <property type="entry name" value="LRR_dom_sf"/>
</dbReference>
<evidence type="ECO:0000256" key="1">
    <source>
        <dbReference type="ARBA" id="ARBA00004162"/>
    </source>
</evidence>
<dbReference type="GeneID" id="114332770"/>
<evidence type="ECO:0000256" key="12">
    <source>
        <dbReference type="ARBA" id="ARBA00023303"/>
    </source>
</evidence>
<evidence type="ECO:0000256" key="5">
    <source>
        <dbReference type="ARBA" id="ARBA00022692"/>
    </source>
</evidence>
<protein>
    <submittedName>
        <fullName evidence="17">Protein slit-like</fullName>
    </submittedName>
</protein>
<evidence type="ECO:0000256" key="8">
    <source>
        <dbReference type="ARBA" id="ARBA00022989"/>
    </source>
</evidence>
<evidence type="ECO:0000256" key="11">
    <source>
        <dbReference type="ARBA" id="ARBA00023157"/>
    </source>
</evidence>
<keyword evidence="2" id="KW-0813">Transport</keyword>
<evidence type="ECO:0000256" key="4">
    <source>
        <dbReference type="ARBA" id="ARBA00022614"/>
    </source>
</evidence>
<reference evidence="17" key="1">
    <citation type="submission" date="2025-04" db="UniProtKB">
        <authorList>
            <consortium name="RefSeq"/>
        </authorList>
    </citation>
    <scope>IDENTIFICATION</scope>
    <source>
        <tissue evidence="17">Whole insect</tissue>
    </source>
</reference>
<accession>A0A6P7FQ48</accession>
<dbReference type="EnsemblMetazoa" id="XM_028282545.2">
    <property type="protein sequence ID" value="XP_028138346.1"/>
    <property type="gene ID" value="LOC114332770"/>
</dbReference>
<dbReference type="RefSeq" id="XP_028138346.1">
    <property type="nucleotide sequence ID" value="XM_028282545.1"/>
</dbReference>
<dbReference type="SMART" id="SM00365">
    <property type="entry name" value="LRR_SD22"/>
    <property type="match status" value="7"/>
</dbReference>
<dbReference type="Gene3D" id="3.80.10.10">
    <property type="entry name" value="Ribonuclease Inhibitor"/>
    <property type="match status" value="2"/>
</dbReference>
<organism evidence="17">
    <name type="scientific">Diabrotica virgifera virgifera</name>
    <name type="common">western corn rootworm</name>
    <dbReference type="NCBI Taxonomy" id="50390"/>
    <lineage>
        <taxon>Eukaryota</taxon>
        <taxon>Metazoa</taxon>
        <taxon>Ecdysozoa</taxon>
        <taxon>Arthropoda</taxon>
        <taxon>Hexapoda</taxon>
        <taxon>Insecta</taxon>
        <taxon>Pterygota</taxon>
        <taxon>Neoptera</taxon>
        <taxon>Endopterygota</taxon>
        <taxon>Coleoptera</taxon>
        <taxon>Polyphaga</taxon>
        <taxon>Cucujiformia</taxon>
        <taxon>Chrysomeloidea</taxon>
        <taxon>Chrysomelidae</taxon>
        <taxon>Galerucinae</taxon>
        <taxon>Diabroticina</taxon>
        <taxon>Diabroticites</taxon>
        <taxon>Diabrotica</taxon>
    </lineage>
</organism>
<gene>
    <name evidence="17" type="primary">LOC114332770</name>
</gene>
<dbReference type="Pfam" id="PF00560">
    <property type="entry name" value="LRR_1"/>
    <property type="match status" value="2"/>
</dbReference>
<evidence type="ECO:0000313" key="16">
    <source>
        <dbReference type="Proteomes" id="UP001652700"/>
    </source>
</evidence>
<dbReference type="GO" id="GO:0005886">
    <property type="term" value="C:plasma membrane"/>
    <property type="evidence" value="ECO:0007669"/>
    <property type="project" value="UniProtKB-SubCell"/>
</dbReference>
<keyword evidence="7" id="KW-0677">Repeat</keyword>
<dbReference type="FunFam" id="3.80.10.10:FF:001438">
    <property type="entry name" value="Uncharacterized protein"/>
    <property type="match status" value="1"/>
</dbReference>
<dbReference type="AlphaFoldDB" id="A0A6P7FQ48"/>
<keyword evidence="4" id="KW-0433">Leucine-rich repeat</keyword>
<reference evidence="15" key="2">
    <citation type="submission" date="2025-05" db="UniProtKB">
        <authorList>
            <consortium name="EnsemblMetazoa"/>
        </authorList>
    </citation>
    <scope>IDENTIFICATION</scope>
</reference>
<dbReference type="PROSITE" id="PS51450">
    <property type="entry name" value="LRR"/>
    <property type="match status" value="6"/>
</dbReference>
<dbReference type="PANTHER" id="PTHR46473:SF10">
    <property type="entry name" value="LD45603P-RELATED"/>
    <property type="match status" value="1"/>
</dbReference>
<dbReference type="Pfam" id="PF13855">
    <property type="entry name" value="LRR_8"/>
    <property type="match status" value="3"/>
</dbReference>
<evidence type="ECO:0000256" key="10">
    <source>
        <dbReference type="ARBA" id="ARBA00023136"/>
    </source>
</evidence>
<keyword evidence="16" id="KW-1185">Reference proteome</keyword>
<evidence type="ECO:0000256" key="3">
    <source>
        <dbReference type="ARBA" id="ARBA00022475"/>
    </source>
</evidence>
<feature type="signal peptide" evidence="14">
    <location>
        <begin position="1"/>
        <end position="29"/>
    </location>
</feature>
<dbReference type="Proteomes" id="UP001652700">
    <property type="component" value="Unplaced"/>
</dbReference>
<evidence type="ECO:0000256" key="9">
    <source>
        <dbReference type="ARBA" id="ARBA00023065"/>
    </source>
</evidence>
<dbReference type="SMART" id="SM00369">
    <property type="entry name" value="LRR_TYP"/>
    <property type="match status" value="9"/>
</dbReference>
<keyword evidence="12" id="KW-0407">Ion channel</keyword>
<keyword evidence="10 13" id="KW-0472">Membrane</keyword>
<dbReference type="PANTHER" id="PTHR46473">
    <property type="entry name" value="GH08155P"/>
    <property type="match status" value="1"/>
</dbReference>
<dbReference type="OrthoDB" id="2190652at2759"/>
<feature type="chain" id="PRO_5028455396" evidence="14">
    <location>
        <begin position="30"/>
        <end position="567"/>
    </location>
</feature>
<feature type="transmembrane region" description="Helical" evidence="13">
    <location>
        <begin position="458"/>
        <end position="482"/>
    </location>
</feature>
<evidence type="ECO:0000256" key="2">
    <source>
        <dbReference type="ARBA" id="ARBA00022448"/>
    </source>
</evidence>
<dbReference type="InterPro" id="IPR051432">
    <property type="entry name" value="KCNMA1_auxiliary"/>
</dbReference>
<dbReference type="GO" id="GO:0034220">
    <property type="term" value="P:monoatomic ion transmembrane transport"/>
    <property type="evidence" value="ECO:0007669"/>
    <property type="project" value="UniProtKB-KW"/>
</dbReference>
<dbReference type="InterPro" id="IPR001611">
    <property type="entry name" value="Leu-rich_rpt"/>
</dbReference>
<evidence type="ECO:0000313" key="17">
    <source>
        <dbReference type="RefSeq" id="XP_028138346.1"/>
    </source>
</evidence>
<sequence>MEDDKIQLMYWKAIIMVLVLAMTGLNSDGALCPAACKCENDILTTSCSSANLEFVPIQLNPELHELDLSNNKISQIHFSFPFYEKLVTLNLSTNRIKTLGNNNFESQINLTHLDLSTNQIENITKDSLKGLKALTYLDLSRNNLGELQEPAFRELHSLIVLKLRENKLAHLEEGLFVSVKNLRELYLNDNQFLEVPTNCLVDTLNLNYLSLSKNYIREIEDGKVPTLPELHTLLLDDNLITNIHSGGLSSLVALDYLDLSNNNLKIIPTESLSKLSSLSMLKLSGNFISDIPPVAFRGLFHLKILHIDRLETLKKIDARAFVDNINLEKVNLNYNIGISKLPTRLFHGNPKIKSICVRYNSLQTIEAIHFPLDQLRELNLGGNPLQCNCSLGWLWQLSQEYKSKPSKLNSTNKDQNAKFTNYDLLLDVEDIKCDGPIELKEALLSNATKSQMDCSNGWMAIVSVTLTVLFILVVIGGVVYWAPKRKSKLSTKDLSSHESLQNLPSTNINKKSELYETAQAEKYLLPNPIIIHNEYHSLPSWDPYGESSVNIYEQLNFNRDRPHIVYV</sequence>
<dbReference type="SUPFAM" id="SSF52058">
    <property type="entry name" value="L domain-like"/>
    <property type="match status" value="1"/>
</dbReference>